<sequence length="70" mass="7684">MLARRSVSYMAGGEVRTKVVERAVDTLEVVVAVLRDEKQAPRFGWRAPGLRRAEEGAGAREGRPYPASVT</sequence>
<accession>A0A0S4UX70</accession>
<proteinExistence type="predicted"/>
<dbReference type="EMBL" id="LN899824">
    <property type="protein sequence ID" value="CUV26864.1"/>
    <property type="molecule type" value="Genomic_DNA"/>
</dbReference>
<reference evidence="1" key="1">
    <citation type="submission" date="2015-10" db="EMBL/GenBank/DDBJ databases">
        <authorList>
            <person name="Gilbert D.G."/>
        </authorList>
    </citation>
    <scope>NUCLEOTIDE SEQUENCE</scope>
    <source>
        <strain evidence="1">Phyl III-seqv23</strain>
    </source>
</reference>
<name>A0A0S4UX70_RALSL</name>
<evidence type="ECO:0000313" key="1">
    <source>
        <dbReference type="EMBL" id="CUV26864.1"/>
    </source>
</evidence>
<protein>
    <submittedName>
        <fullName evidence="1">Uncharacterized protein</fullName>
    </submittedName>
</protein>
<gene>
    <name evidence="1" type="ORF">RUN1985_v1_10062</name>
</gene>
<organism evidence="1">
    <name type="scientific">Ralstonia solanacearum</name>
    <name type="common">Pseudomonas solanacearum</name>
    <dbReference type="NCBI Taxonomy" id="305"/>
    <lineage>
        <taxon>Bacteria</taxon>
        <taxon>Pseudomonadati</taxon>
        <taxon>Pseudomonadota</taxon>
        <taxon>Betaproteobacteria</taxon>
        <taxon>Burkholderiales</taxon>
        <taxon>Burkholderiaceae</taxon>
        <taxon>Ralstonia</taxon>
        <taxon>Ralstonia solanacearum species complex</taxon>
    </lineage>
</organism>
<dbReference type="AlphaFoldDB" id="A0A0S4UX70"/>